<dbReference type="InterPro" id="IPR023801">
    <property type="entry name" value="His_deacetylse_dom"/>
</dbReference>
<dbReference type="PANTHER" id="PTHR10625:SF25">
    <property type="entry name" value="HISTONE DEACETYLASE 18-RELATED"/>
    <property type="match status" value="1"/>
</dbReference>
<keyword evidence="5" id="KW-1185">Reference proteome</keyword>
<evidence type="ECO:0000259" key="3">
    <source>
        <dbReference type="Pfam" id="PF00850"/>
    </source>
</evidence>
<evidence type="ECO:0000313" key="5">
    <source>
        <dbReference type="Proteomes" id="UP001157418"/>
    </source>
</evidence>
<organism evidence="4 5">
    <name type="scientific">Lactuca virosa</name>
    <dbReference type="NCBI Taxonomy" id="75947"/>
    <lineage>
        <taxon>Eukaryota</taxon>
        <taxon>Viridiplantae</taxon>
        <taxon>Streptophyta</taxon>
        <taxon>Embryophyta</taxon>
        <taxon>Tracheophyta</taxon>
        <taxon>Spermatophyta</taxon>
        <taxon>Magnoliopsida</taxon>
        <taxon>eudicotyledons</taxon>
        <taxon>Gunneridae</taxon>
        <taxon>Pentapetalae</taxon>
        <taxon>asterids</taxon>
        <taxon>campanulids</taxon>
        <taxon>Asterales</taxon>
        <taxon>Asteraceae</taxon>
        <taxon>Cichorioideae</taxon>
        <taxon>Cichorieae</taxon>
        <taxon>Lactucinae</taxon>
        <taxon>Lactuca</taxon>
    </lineage>
</organism>
<evidence type="ECO:0000256" key="2">
    <source>
        <dbReference type="ARBA" id="ARBA00022853"/>
    </source>
</evidence>
<accession>A0AAU9LLA3</accession>
<reference evidence="4 5" key="1">
    <citation type="submission" date="2022-01" db="EMBL/GenBank/DDBJ databases">
        <authorList>
            <person name="Xiong W."/>
            <person name="Schranz E."/>
        </authorList>
    </citation>
    <scope>NUCLEOTIDE SEQUENCE [LARGE SCALE GENOMIC DNA]</scope>
</reference>
<gene>
    <name evidence="4" type="ORF">LVIROSA_LOCUS3113</name>
</gene>
<dbReference type="AlphaFoldDB" id="A0AAU9LLA3"/>
<dbReference type="GO" id="GO:0040029">
    <property type="term" value="P:epigenetic regulation of gene expression"/>
    <property type="evidence" value="ECO:0007669"/>
    <property type="project" value="TreeGrafter"/>
</dbReference>
<dbReference type="Pfam" id="PF00850">
    <property type="entry name" value="Hist_deacetyl"/>
    <property type="match status" value="1"/>
</dbReference>
<dbReference type="GO" id="GO:0000118">
    <property type="term" value="C:histone deacetylase complex"/>
    <property type="evidence" value="ECO:0007669"/>
    <property type="project" value="TreeGrafter"/>
</dbReference>
<dbReference type="GO" id="GO:0004407">
    <property type="term" value="F:histone deacetylase activity"/>
    <property type="evidence" value="ECO:0007669"/>
    <property type="project" value="TreeGrafter"/>
</dbReference>
<proteinExistence type="predicted"/>
<protein>
    <recommendedName>
        <fullName evidence="3">Histone deacetylase domain-containing protein</fullName>
    </recommendedName>
</protein>
<dbReference type="GO" id="GO:0005737">
    <property type="term" value="C:cytoplasm"/>
    <property type="evidence" value="ECO:0007669"/>
    <property type="project" value="TreeGrafter"/>
</dbReference>
<dbReference type="InterPro" id="IPR037138">
    <property type="entry name" value="His_deacetylse_dom_sf"/>
</dbReference>
<dbReference type="Proteomes" id="UP001157418">
    <property type="component" value="Unassembled WGS sequence"/>
</dbReference>
<evidence type="ECO:0000256" key="1">
    <source>
        <dbReference type="ARBA" id="ARBA00022491"/>
    </source>
</evidence>
<sequence>MGFCLFNNIAIATSFLLNQKELGINMILIVDWDVHHGNGTQKTFYKDSQVLFFSVHRDEYGTFYPCGDDGSYDMKGEGYYRKKLNTLIVADPVYLQWSIQFSLLFFEPLSIAFETLQEILVHGFQLVDIWVHHSARNTTNSKISKLLDMLGAGKTPIFIILLC</sequence>
<dbReference type="InterPro" id="IPR023696">
    <property type="entry name" value="Ureohydrolase_dom_sf"/>
</dbReference>
<keyword evidence="2" id="KW-0156">Chromatin regulator</keyword>
<evidence type="ECO:0000313" key="4">
    <source>
        <dbReference type="EMBL" id="CAH1415255.1"/>
    </source>
</evidence>
<keyword evidence="1" id="KW-0678">Repressor</keyword>
<feature type="domain" description="Histone deacetylase" evidence="3">
    <location>
        <begin position="1"/>
        <end position="80"/>
    </location>
</feature>
<name>A0AAU9LLA3_9ASTR</name>
<dbReference type="PANTHER" id="PTHR10625">
    <property type="entry name" value="HISTONE DEACETYLASE HDAC1-RELATED"/>
    <property type="match status" value="1"/>
</dbReference>
<dbReference type="Gene3D" id="3.40.800.20">
    <property type="entry name" value="Histone deacetylase domain"/>
    <property type="match status" value="1"/>
</dbReference>
<dbReference type="EMBL" id="CAKMRJ010000001">
    <property type="protein sequence ID" value="CAH1415255.1"/>
    <property type="molecule type" value="Genomic_DNA"/>
</dbReference>
<dbReference type="SUPFAM" id="SSF52768">
    <property type="entry name" value="Arginase/deacetylase"/>
    <property type="match status" value="1"/>
</dbReference>
<comment type="caution">
    <text evidence="4">The sequence shown here is derived from an EMBL/GenBank/DDBJ whole genome shotgun (WGS) entry which is preliminary data.</text>
</comment>